<dbReference type="EMBL" id="RJMB01000001">
    <property type="protein sequence ID" value="RNL87507.1"/>
    <property type="molecule type" value="Genomic_DNA"/>
</dbReference>
<gene>
    <name evidence="2" type="ORF">EFW17_01455</name>
</gene>
<keyword evidence="3" id="KW-1185">Reference proteome</keyword>
<evidence type="ECO:0000313" key="3">
    <source>
        <dbReference type="Proteomes" id="UP000269198"/>
    </source>
</evidence>
<reference evidence="2 3" key="1">
    <citation type="submission" date="2018-11" db="EMBL/GenBank/DDBJ databases">
        <title>The genome draft of YIM 96095.</title>
        <authorList>
            <person name="Tang S.-K."/>
            <person name="Chunyu W.-X."/>
            <person name="Feng Y.-Z."/>
        </authorList>
    </citation>
    <scope>NUCLEOTIDE SEQUENCE [LARGE SCALE GENOMIC DNA]</scope>
    <source>
        <strain evidence="2 3">YIM 96095</strain>
    </source>
</reference>
<feature type="domain" description="N-acetyltransferase" evidence="1">
    <location>
        <begin position="16"/>
        <end position="186"/>
    </location>
</feature>
<dbReference type="OrthoDB" id="9795199at2"/>
<dbReference type="Pfam" id="PF13302">
    <property type="entry name" value="Acetyltransf_3"/>
    <property type="match status" value="1"/>
</dbReference>
<comment type="caution">
    <text evidence="2">The sequence shown here is derived from an EMBL/GenBank/DDBJ whole genome shotgun (WGS) entry which is preliminary data.</text>
</comment>
<evidence type="ECO:0000313" key="2">
    <source>
        <dbReference type="EMBL" id="RNL87507.1"/>
    </source>
</evidence>
<evidence type="ECO:0000259" key="1">
    <source>
        <dbReference type="PROSITE" id="PS51186"/>
    </source>
</evidence>
<dbReference type="Gene3D" id="3.40.630.30">
    <property type="match status" value="1"/>
</dbReference>
<sequence>MSWIEACDRVLKNDHVLLRPVTERDREPLRAIAFDPDIWRYFVSRVVTDEDFDALFDGLLADRESGVRAPFCIVDAASGRAAGSSSYGLTAERDGRLEIGWSWLGQEFRGGTGTANINRNAKYLLLTHAFEVLGAERVEFKTDELNERARRGLSAIGAREEGVLRSFNPMPDGRRRNAVFYSVLATEWPQVRPRLAGTLTPETERKNAS</sequence>
<dbReference type="PANTHER" id="PTHR43610">
    <property type="entry name" value="BLL6696 PROTEIN"/>
    <property type="match status" value="1"/>
</dbReference>
<dbReference type="AlphaFoldDB" id="A0A3N0EIE6"/>
<dbReference type="Proteomes" id="UP000269198">
    <property type="component" value="Unassembled WGS sequence"/>
</dbReference>
<accession>A0A3N0EIE6</accession>
<keyword evidence="2" id="KW-0808">Transferase</keyword>
<proteinExistence type="predicted"/>
<protein>
    <submittedName>
        <fullName evidence="2">N-acetyltransferase</fullName>
    </submittedName>
</protein>
<dbReference type="InterPro" id="IPR000182">
    <property type="entry name" value="GNAT_dom"/>
</dbReference>
<dbReference type="SUPFAM" id="SSF55729">
    <property type="entry name" value="Acyl-CoA N-acyltransferases (Nat)"/>
    <property type="match status" value="1"/>
</dbReference>
<organism evidence="2 3">
    <name type="scientific">Halostreptopolyspora alba</name>
    <dbReference type="NCBI Taxonomy" id="2487137"/>
    <lineage>
        <taxon>Bacteria</taxon>
        <taxon>Bacillati</taxon>
        <taxon>Actinomycetota</taxon>
        <taxon>Actinomycetes</taxon>
        <taxon>Streptosporangiales</taxon>
        <taxon>Nocardiopsidaceae</taxon>
        <taxon>Halostreptopolyspora</taxon>
    </lineage>
</organism>
<dbReference type="PROSITE" id="PS51186">
    <property type="entry name" value="GNAT"/>
    <property type="match status" value="1"/>
</dbReference>
<dbReference type="InterPro" id="IPR016181">
    <property type="entry name" value="Acyl_CoA_acyltransferase"/>
</dbReference>
<dbReference type="GO" id="GO:0016747">
    <property type="term" value="F:acyltransferase activity, transferring groups other than amino-acyl groups"/>
    <property type="evidence" value="ECO:0007669"/>
    <property type="project" value="InterPro"/>
</dbReference>
<dbReference type="PANTHER" id="PTHR43610:SF1">
    <property type="entry name" value="N-ACETYLTRANSFERASE DOMAIN-CONTAINING PROTEIN"/>
    <property type="match status" value="1"/>
</dbReference>
<name>A0A3N0EIE6_9ACTN</name>
<dbReference type="RefSeq" id="WP_123199372.1">
    <property type="nucleotide sequence ID" value="NZ_RJMB01000001.1"/>
</dbReference>